<evidence type="ECO:0000313" key="2">
    <source>
        <dbReference type="Proteomes" id="UP001062846"/>
    </source>
</evidence>
<name>A0ACC0NEU3_RHOML</name>
<sequence>MESFFENHSRSLLSSWNGSDHCNWAGIGCNKASRVIHVDLENFGLRGKLSTLSFASFPHLLSLDLSNNSFYGTIPPVIGSLSRLTDLNLSNNLLSGVIPSEMGMLSSLSKLSLQSSQLMGPIPPSLGKLGNMTVLCLFGNHLSGPIPEQIGMLTSLIDLDLSKNNLTGSISTSIGSLSNLASLSLDDNHLSGCRIPKSLMNCTSLRHVRLNQNKLTGNISKDFGLLPNMYYIDLSYNFFYGELSTNWGKSYNLTFLRISSNELSGQILPDLADATQLQVLDLSSNHLVGEIPSALGKLVSLFDLNLRGNKLSGNIPTEIGSLCKLQHLDLAGNNLSGSIPRQLGQSVNLIKLRLSGNSLTEAIPIEIGQLHFLQNLDLGNNSLTGVAILLVFSKRMGNKESEPRRGTTENLFVIWSYDGKLVYENIIEATEDFNAKHCIGVGGQGMVYKAEFPSGQVVAVKQLHTLRDGELANLSSFTMEIRVLTEIRHRNIIRLYGFCSHPRHSLLVYEFLERGSLHKILSNEEEALSFEWSKRVNVVKGLADALSYMHHDCLPPVIHRDISSKNVLLDTEYVAHLSDFGTARLISPQSSNWTSFEGTFGYAAPELAYTMDVNKRLDAYSFGVVTLEVLMGKHPGDLLSSLSSSSGFSSSSDLSPPTANNILLIDILDKRLPIPSNQVAGAVVFASHWVDLPPELVLDIIQRLEASQTLWPAWRDVVARGCSLQVAEGDNSLSPSQ</sequence>
<accession>A0ACC0NEU3</accession>
<evidence type="ECO:0000313" key="1">
    <source>
        <dbReference type="EMBL" id="KAI8551376.1"/>
    </source>
</evidence>
<organism evidence="1 2">
    <name type="scientific">Rhododendron molle</name>
    <name type="common">Chinese azalea</name>
    <name type="synonym">Azalea mollis</name>
    <dbReference type="NCBI Taxonomy" id="49168"/>
    <lineage>
        <taxon>Eukaryota</taxon>
        <taxon>Viridiplantae</taxon>
        <taxon>Streptophyta</taxon>
        <taxon>Embryophyta</taxon>
        <taxon>Tracheophyta</taxon>
        <taxon>Spermatophyta</taxon>
        <taxon>Magnoliopsida</taxon>
        <taxon>eudicotyledons</taxon>
        <taxon>Gunneridae</taxon>
        <taxon>Pentapetalae</taxon>
        <taxon>asterids</taxon>
        <taxon>Ericales</taxon>
        <taxon>Ericaceae</taxon>
        <taxon>Ericoideae</taxon>
        <taxon>Rhodoreae</taxon>
        <taxon>Rhododendron</taxon>
    </lineage>
</organism>
<protein>
    <submittedName>
        <fullName evidence="1">Uncharacterized protein</fullName>
    </submittedName>
</protein>
<gene>
    <name evidence="1" type="ORF">RHMOL_Rhmol06G0181000</name>
</gene>
<reference evidence="1" key="1">
    <citation type="submission" date="2022-02" db="EMBL/GenBank/DDBJ databases">
        <title>Plant Genome Project.</title>
        <authorList>
            <person name="Zhang R.-G."/>
        </authorList>
    </citation>
    <scope>NUCLEOTIDE SEQUENCE</scope>
    <source>
        <strain evidence="1">AT1</strain>
    </source>
</reference>
<dbReference type="Proteomes" id="UP001062846">
    <property type="component" value="Chromosome 6"/>
</dbReference>
<proteinExistence type="predicted"/>
<comment type="caution">
    <text evidence="1">The sequence shown here is derived from an EMBL/GenBank/DDBJ whole genome shotgun (WGS) entry which is preliminary data.</text>
</comment>
<keyword evidence="2" id="KW-1185">Reference proteome</keyword>
<dbReference type="EMBL" id="CM046393">
    <property type="protein sequence ID" value="KAI8551376.1"/>
    <property type="molecule type" value="Genomic_DNA"/>
</dbReference>